<organism evidence="1 2">
    <name type="scientific">Nonomuraea typhae</name>
    <dbReference type="NCBI Taxonomy" id="2603600"/>
    <lineage>
        <taxon>Bacteria</taxon>
        <taxon>Bacillati</taxon>
        <taxon>Actinomycetota</taxon>
        <taxon>Actinomycetes</taxon>
        <taxon>Streptosporangiales</taxon>
        <taxon>Streptosporangiaceae</taxon>
        <taxon>Nonomuraea</taxon>
    </lineage>
</organism>
<keyword evidence="2" id="KW-1185">Reference proteome</keyword>
<proteinExistence type="predicted"/>
<protein>
    <submittedName>
        <fullName evidence="1">Uncharacterized protein</fullName>
    </submittedName>
</protein>
<reference evidence="1 2" key="1">
    <citation type="submission" date="2024-10" db="EMBL/GenBank/DDBJ databases">
        <title>The Natural Products Discovery Center: Release of the First 8490 Sequenced Strains for Exploring Actinobacteria Biosynthetic Diversity.</title>
        <authorList>
            <person name="Kalkreuter E."/>
            <person name="Kautsar S.A."/>
            <person name="Yang D."/>
            <person name="Bader C.D."/>
            <person name="Teijaro C.N."/>
            <person name="Fluegel L."/>
            <person name="Davis C.M."/>
            <person name="Simpson J.R."/>
            <person name="Lauterbach L."/>
            <person name="Steele A.D."/>
            <person name="Gui C."/>
            <person name="Meng S."/>
            <person name="Li G."/>
            <person name="Viehrig K."/>
            <person name="Ye F."/>
            <person name="Su P."/>
            <person name="Kiefer A.F."/>
            <person name="Nichols A."/>
            <person name="Cepeda A.J."/>
            <person name="Yan W."/>
            <person name="Fan B."/>
            <person name="Jiang Y."/>
            <person name="Adhikari A."/>
            <person name="Zheng C.-J."/>
            <person name="Schuster L."/>
            <person name="Cowan T.M."/>
            <person name="Smanski M.J."/>
            <person name="Chevrette M.G."/>
            <person name="De Carvalho L.P.S."/>
            <person name="Shen B."/>
        </authorList>
    </citation>
    <scope>NUCLEOTIDE SEQUENCE [LARGE SCALE GENOMIC DNA]</scope>
    <source>
        <strain evidence="1 2">NPDC050545</strain>
    </source>
</reference>
<dbReference type="EMBL" id="JBITGY010000001">
    <property type="protein sequence ID" value="MFI6495977.1"/>
    <property type="molecule type" value="Genomic_DNA"/>
</dbReference>
<sequence>MTVNRDFDMCDQAHAGWVDHIAESGDDEFIGYVSPWYRALAAVLGHES</sequence>
<dbReference type="Proteomes" id="UP001612741">
    <property type="component" value="Unassembled WGS sequence"/>
</dbReference>
<name>A0ABW7YJU2_9ACTN</name>
<accession>A0ABW7YJU2</accession>
<dbReference type="RefSeq" id="WP_397077816.1">
    <property type="nucleotide sequence ID" value="NZ_JBITGY010000001.1"/>
</dbReference>
<gene>
    <name evidence="1" type="ORF">ACIBG2_01250</name>
</gene>
<evidence type="ECO:0000313" key="1">
    <source>
        <dbReference type="EMBL" id="MFI6495977.1"/>
    </source>
</evidence>
<evidence type="ECO:0000313" key="2">
    <source>
        <dbReference type="Proteomes" id="UP001612741"/>
    </source>
</evidence>
<comment type="caution">
    <text evidence="1">The sequence shown here is derived from an EMBL/GenBank/DDBJ whole genome shotgun (WGS) entry which is preliminary data.</text>
</comment>